<evidence type="ECO:0000313" key="2">
    <source>
        <dbReference type="Proteomes" id="UP000202485"/>
    </source>
</evidence>
<protein>
    <submittedName>
        <fullName evidence="1">Phage portal protein</fullName>
    </submittedName>
</protein>
<name>A0A238JXB8_9RHOB</name>
<dbReference type="NCBIfam" id="TIGR01537">
    <property type="entry name" value="portal_HK97"/>
    <property type="match status" value="1"/>
</dbReference>
<dbReference type="Proteomes" id="UP000202485">
    <property type="component" value="Unassembled WGS sequence"/>
</dbReference>
<dbReference type="RefSeq" id="WP_093962402.1">
    <property type="nucleotide sequence ID" value="NZ_FXYG01000001.1"/>
</dbReference>
<dbReference type="InterPro" id="IPR006944">
    <property type="entry name" value="Phage/GTA_portal"/>
</dbReference>
<keyword evidence="2" id="KW-1185">Reference proteome</keyword>
<dbReference type="InterPro" id="IPR006427">
    <property type="entry name" value="Portal_HK97"/>
</dbReference>
<dbReference type="Pfam" id="PF04860">
    <property type="entry name" value="Phage_portal"/>
    <property type="match status" value="1"/>
</dbReference>
<dbReference type="OrthoDB" id="9134461at2"/>
<gene>
    <name evidence="1" type="ORF">RUA8715_00893</name>
</gene>
<accession>A0A238JXB8</accession>
<reference evidence="2" key="1">
    <citation type="submission" date="2017-05" db="EMBL/GenBank/DDBJ databases">
        <authorList>
            <person name="Rodrigo-Torres L."/>
            <person name="Arahal R. D."/>
            <person name="Lucena T."/>
        </authorList>
    </citation>
    <scope>NUCLEOTIDE SEQUENCE [LARGE SCALE GENOMIC DNA]</scope>
    <source>
        <strain evidence="2">CECT 8715</strain>
    </source>
</reference>
<dbReference type="EMBL" id="FXYG01000001">
    <property type="protein sequence ID" value="SMX35299.1"/>
    <property type="molecule type" value="Genomic_DNA"/>
</dbReference>
<proteinExistence type="predicted"/>
<dbReference type="AlphaFoldDB" id="A0A238JXB8"/>
<sequence>MVFDFLRRGSAEKVPEAKASAAGPVVAWQTGGRVAWSPRDSASLTRTGFSGNPVGFRSVKLIAEAAAALPLVLQDDSQRYETHPVLRLMRRPNAAQGKAELLEALFGQLLLSGNAYVEAVQAEGGLPVELHVLRSDRMSVVPGADGWPRAYDYTAGGKTHRFPAKAICHIKSFHPQDDHYGFSPLQAAAMAIDVHNSASRWSKSLLDNAARPSGALVWKGGDGQGVMAEEQFRRLSDEIEANYRGARNAERPMVLEGGLDWKPMGFSPSDMEFQKTKEAAAREIALAFGVPPMLLGIQGDATYSNYQEANRAFYRLTVLPLVTRVAAALSDWLSDFTGEDLMLKPDLDQVPALAAERDAQWARVANADFLTDAEKRALLGLPVLAETADG</sequence>
<organism evidence="1 2">
    <name type="scientific">Ruegeria arenilitoris</name>
    <dbReference type="NCBI Taxonomy" id="1173585"/>
    <lineage>
        <taxon>Bacteria</taxon>
        <taxon>Pseudomonadati</taxon>
        <taxon>Pseudomonadota</taxon>
        <taxon>Alphaproteobacteria</taxon>
        <taxon>Rhodobacterales</taxon>
        <taxon>Roseobacteraceae</taxon>
        <taxon>Ruegeria</taxon>
    </lineage>
</organism>
<evidence type="ECO:0000313" key="1">
    <source>
        <dbReference type="EMBL" id="SMX35299.1"/>
    </source>
</evidence>